<keyword evidence="2" id="KW-0472">Membrane</keyword>
<dbReference type="Proteomes" id="UP000295705">
    <property type="component" value="Unassembled WGS sequence"/>
</dbReference>
<feature type="compositionally biased region" description="Low complexity" evidence="1">
    <location>
        <begin position="86"/>
        <end position="95"/>
    </location>
</feature>
<evidence type="ECO:0000256" key="2">
    <source>
        <dbReference type="SAM" id="Phobius"/>
    </source>
</evidence>
<keyword evidence="2" id="KW-0812">Transmembrane</keyword>
<dbReference type="EMBL" id="SNYO01000015">
    <property type="protein sequence ID" value="TDQ46693.1"/>
    <property type="molecule type" value="Genomic_DNA"/>
</dbReference>
<proteinExistence type="predicted"/>
<evidence type="ECO:0000313" key="4">
    <source>
        <dbReference type="Proteomes" id="UP000295705"/>
    </source>
</evidence>
<keyword evidence="2" id="KW-1133">Transmembrane helix</keyword>
<comment type="caution">
    <text evidence="3">The sequence shown here is derived from an EMBL/GenBank/DDBJ whole genome shotgun (WGS) entry which is preliminary data.</text>
</comment>
<reference evidence="3 4" key="1">
    <citation type="submission" date="2019-03" db="EMBL/GenBank/DDBJ databases">
        <title>Genomic Encyclopedia of Type Strains, Phase IV (KMG-IV): sequencing the most valuable type-strain genomes for metagenomic binning, comparative biology and taxonomic classification.</title>
        <authorList>
            <person name="Goeker M."/>
        </authorList>
    </citation>
    <scope>NUCLEOTIDE SEQUENCE [LARGE SCALE GENOMIC DNA]</scope>
    <source>
        <strain evidence="3 4">DSM 45775</strain>
    </source>
</reference>
<feature type="transmembrane region" description="Helical" evidence="2">
    <location>
        <begin position="44"/>
        <end position="66"/>
    </location>
</feature>
<evidence type="ECO:0000313" key="3">
    <source>
        <dbReference type="EMBL" id="TDQ46693.1"/>
    </source>
</evidence>
<protein>
    <submittedName>
        <fullName evidence="3">Uncharacterized protein</fullName>
    </submittedName>
</protein>
<dbReference type="AlphaFoldDB" id="A0A4R6UMP6"/>
<feature type="region of interest" description="Disordered" evidence="1">
    <location>
        <begin position="68"/>
        <end position="104"/>
    </location>
</feature>
<feature type="compositionally biased region" description="Basic and acidic residues" evidence="1">
    <location>
        <begin position="70"/>
        <end position="79"/>
    </location>
</feature>
<keyword evidence="4" id="KW-1185">Reference proteome</keyword>
<sequence length="104" mass="10524">MLAVIAVVLLVAAVVLLVAGVEVRETTGGLLVTPIRQVHLVGGYLVAGTVAGVAAVLTALVAVPALRRGPAREDERATESTESTEEPTPSGEPASLTPGTERST</sequence>
<organism evidence="3 4">
    <name type="scientific">Actinomycetospora succinea</name>
    <dbReference type="NCBI Taxonomy" id="663603"/>
    <lineage>
        <taxon>Bacteria</taxon>
        <taxon>Bacillati</taxon>
        <taxon>Actinomycetota</taxon>
        <taxon>Actinomycetes</taxon>
        <taxon>Pseudonocardiales</taxon>
        <taxon>Pseudonocardiaceae</taxon>
        <taxon>Actinomycetospora</taxon>
    </lineage>
</organism>
<accession>A0A4R6UMP6</accession>
<name>A0A4R6UMP6_9PSEU</name>
<evidence type="ECO:0000256" key="1">
    <source>
        <dbReference type="SAM" id="MobiDB-lite"/>
    </source>
</evidence>
<gene>
    <name evidence="3" type="ORF">EV188_11567</name>
</gene>